<keyword evidence="3" id="KW-1185">Reference proteome</keyword>
<proteinExistence type="predicted"/>
<dbReference type="SUPFAM" id="SSF51735">
    <property type="entry name" value="NAD(P)-binding Rossmann-fold domains"/>
    <property type="match status" value="1"/>
</dbReference>
<dbReference type="InterPro" id="IPR051604">
    <property type="entry name" value="Ergot_Alk_Oxidoreductase"/>
</dbReference>
<comment type="caution">
    <text evidence="2">The sequence shown here is derived from an EMBL/GenBank/DDBJ whole genome shotgun (WGS) entry which is preliminary data.</text>
</comment>
<reference evidence="2 3" key="1">
    <citation type="submission" date="2024-04" db="EMBL/GenBank/DDBJ databases">
        <title>Phyllosticta paracitricarpa is synonymous to the EU quarantine fungus P. citricarpa based on phylogenomic analyses.</title>
        <authorList>
            <consortium name="Lawrence Berkeley National Laboratory"/>
            <person name="Van Ingen-Buijs V.A."/>
            <person name="Van Westerhoven A.C."/>
            <person name="Haridas S."/>
            <person name="Skiadas P."/>
            <person name="Martin F."/>
            <person name="Groenewald J.Z."/>
            <person name="Crous P.W."/>
            <person name="Seidl M.F."/>
        </authorList>
    </citation>
    <scope>NUCLEOTIDE SEQUENCE [LARGE SCALE GENOMIC DNA]</scope>
    <source>
        <strain evidence="2 3">CBS 123374</strain>
    </source>
</reference>
<organism evidence="2 3">
    <name type="scientific">Phyllosticta capitalensis</name>
    <dbReference type="NCBI Taxonomy" id="121624"/>
    <lineage>
        <taxon>Eukaryota</taxon>
        <taxon>Fungi</taxon>
        <taxon>Dikarya</taxon>
        <taxon>Ascomycota</taxon>
        <taxon>Pezizomycotina</taxon>
        <taxon>Dothideomycetes</taxon>
        <taxon>Dothideomycetes incertae sedis</taxon>
        <taxon>Botryosphaeriales</taxon>
        <taxon>Phyllostictaceae</taxon>
        <taxon>Phyllosticta</taxon>
    </lineage>
</organism>
<dbReference type="Gene3D" id="3.40.50.720">
    <property type="entry name" value="NAD(P)-binding Rossmann-like Domain"/>
    <property type="match status" value="1"/>
</dbReference>
<accession>A0ABR1YV02</accession>
<evidence type="ECO:0000259" key="1">
    <source>
        <dbReference type="Pfam" id="PF13460"/>
    </source>
</evidence>
<dbReference type="Pfam" id="PF13460">
    <property type="entry name" value="NAD_binding_10"/>
    <property type="match status" value="1"/>
</dbReference>
<name>A0ABR1YV02_9PEZI</name>
<feature type="domain" description="NAD(P)-binding" evidence="1">
    <location>
        <begin position="12"/>
        <end position="165"/>
    </location>
</feature>
<gene>
    <name evidence="2" type="ORF">HDK90DRAFT_168044</name>
</gene>
<dbReference type="InterPro" id="IPR036291">
    <property type="entry name" value="NAD(P)-bd_dom_sf"/>
</dbReference>
<dbReference type="PANTHER" id="PTHR43162">
    <property type="match status" value="1"/>
</dbReference>
<dbReference type="EMBL" id="JBBWRZ010000003">
    <property type="protein sequence ID" value="KAK8239941.1"/>
    <property type="molecule type" value="Genomic_DNA"/>
</dbReference>
<sequence>MATKYSNVIIFGPTGDVGSHAALEASARGAKVWLAMRNTSKAIPGLTSDIESAGAFERIQADLTDPASITAAVKRSGAKAAYIYLVHGPGGLSPSLAAMKDAGVEYVVFLSSFSVPYGADAAGIRSIPAERFISKAHADVEIALEDLGLAHAALRPAYFASNPFKTLLDKSKVPIEADIRNGDYLVDCIATDDIGRVGGALLVERPTAKEDANGKSVFYLCGPKLMSQDRMLEVIQEVAGVEIKVNHLDQNEWTKRAVAKGMPPPVAAYLAKAYEVGFTDDQYNQEMYTQAVKNVEEVTGRKPLSFEEFIKLHEKELLAKDA</sequence>
<dbReference type="InterPro" id="IPR016040">
    <property type="entry name" value="NAD(P)-bd_dom"/>
</dbReference>
<evidence type="ECO:0000313" key="2">
    <source>
        <dbReference type="EMBL" id="KAK8239941.1"/>
    </source>
</evidence>
<protein>
    <submittedName>
        <fullName evidence="2">NmrA-like family protein</fullName>
    </submittedName>
</protein>
<dbReference type="PANTHER" id="PTHR43162:SF1">
    <property type="entry name" value="PRESTALK A DIFFERENTIATION PROTEIN A"/>
    <property type="match status" value="1"/>
</dbReference>
<evidence type="ECO:0000313" key="3">
    <source>
        <dbReference type="Proteomes" id="UP001492380"/>
    </source>
</evidence>
<dbReference type="Proteomes" id="UP001492380">
    <property type="component" value="Unassembled WGS sequence"/>
</dbReference>